<feature type="region of interest" description="Disordered" evidence="1">
    <location>
        <begin position="223"/>
        <end position="255"/>
    </location>
</feature>
<feature type="compositionally biased region" description="Acidic residues" evidence="1">
    <location>
        <begin position="90"/>
        <end position="110"/>
    </location>
</feature>
<reference evidence="2" key="1">
    <citation type="journal article" date="2021" name="PeerJ">
        <title>Extensive microbial diversity within the chicken gut microbiome revealed by metagenomics and culture.</title>
        <authorList>
            <person name="Gilroy R."/>
            <person name="Ravi A."/>
            <person name="Getino M."/>
            <person name="Pursley I."/>
            <person name="Horton D.L."/>
            <person name="Alikhan N.F."/>
            <person name="Baker D."/>
            <person name="Gharbi K."/>
            <person name="Hall N."/>
            <person name="Watson M."/>
            <person name="Adriaenssens E.M."/>
            <person name="Foster-Nyarko E."/>
            <person name="Jarju S."/>
            <person name="Secka A."/>
            <person name="Antonio M."/>
            <person name="Oren A."/>
            <person name="Chaudhuri R.R."/>
            <person name="La Ragione R."/>
            <person name="Hildebrand F."/>
            <person name="Pallen M.J."/>
        </authorList>
    </citation>
    <scope>NUCLEOTIDE SEQUENCE</scope>
    <source>
        <strain evidence="2">ChiW7-2402</strain>
    </source>
</reference>
<gene>
    <name evidence="2" type="ORF">H9964_06205</name>
</gene>
<feature type="compositionally biased region" description="Basic and acidic residues" evidence="1">
    <location>
        <begin position="111"/>
        <end position="122"/>
    </location>
</feature>
<protein>
    <submittedName>
        <fullName evidence="2">Uncharacterized protein</fullName>
    </submittedName>
</protein>
<comment type="caution">
    <text evidence="2">The sequence shown here is derived from an EMBL/GenBank/DDBJ whole genome shotgun (WGS) entry which is preliminary data.</text>
</comment>
<reference evidence="2" key="2">
    <citation type="submission" date="2021-04" db="EMBL/GenBank/DDBJ databases">
        <authorList>
            <person name="Gilroy R."/>
        </authorList>
    </citation>
    <scope>NUCLEOTIDE SEQUENCE</scope>
    <source>
        <strain evidence="2">ChiW7-2402</strain>
    </source>
</reference>
<evidence type="ECO:0000313" key="2">
    <source>
        <dbReference type="EMBL" id="HIZ73154.1"/>
    </source>
</evidence>
<feature type="region of interest" description="Disordered" evidence="1">
    <location>
        <begin position="68"/>
        <end position="196"/>
    </location>
</feature>
<feature type="compositionally biased region" description="Basic and acidic residues" evidence="1">
    <location>
        <begin position="223"/>
        <end position="233"/>
    </location>
</feature>
<proteinExistence type="predicted"/>
<feature type="compositionally biased region" description="Basic and acidic residues" evidence="1">
    <location>
        <begin position="72"/>
        <end position="82"/>
    </location>
</feature>
<dbReference type="EMBL" id="DXBB01000086">
    <property type="protein sequence ID" value="HIZ73154.1"/>
    <property type="molecule type" value="Genomic_DNA"/>
</dbReference>
<dbReference type="Proteomes" id="UP000824102">
    <property type="component" value="Unassembled WGS sequence"/>
</dbReference>
<sequence>MTDTQKKVLKGLIALACGERREADIFDLMYETGLAYPALKAALDELISMGKAEAVDIRTYRLPEGAESGLEAEMKAEGERAENVPIEPQPSEDDFEGDDEPGEEDDELFDEESRAYREMLERADDDEFGEADEEDDEEIEVEFEDEDDEDEEGRSREYRAKRSRELFEALRKLNDSTDGPDEQSPSLAQEYTSKDVDDFLEKWKAEEARRGREEWEEHRRLLEGLTHGGREGAEQAPEEVSEGEPETAGGGSSDELKDYERQRALLEMAIGLIESEDLQDKLRAELLKFCAKKGSISISSYLNVRPNAEPQLVKRQLSALYEGGLLKRLPEPDIYEPVLPKEVFEACFELVACAKKARKMASKPLPGSRASLEGVEQRENRSSCLDIIRRADVLLSGLLRTGKIKTRKKLMKMVDGAFFACSNLGNLLEAAAYREIRLELDEMSDGSFKAMVKHYRRAD</sequence>
<evidence type="ECO:0000313" key="3">
    <source>
        <dbReference type="Proteomes" id="UP000824102"/>
    </source>
</evidence>
<organism evidence="2 3">
    <name type="scientific">Candidatus Gallimonas intestinavium</name>
    <dbReference type="NCBI Taxonomy" id="2838603"/>
    <lineage>
        <taxon>Bacteria</taxon>
        <taxon>Bacillati</taxon>
        <taxon>Bacillota</taxon>
        <taxon>Clostridia</taxon>
        <taxon>Candidatus Gallimonas</taxon>
    </lineage>
</organism>
<accession>A0A9D2G4Z1</accession>
<feature type="compositionally biased region" description="Basic and acidic residues" evidence="1">
    <location>
        <begin position="153"/>
        <end position="175"/>
    </location>
</feature>
<feature type="compositionally biased region" description="Acidic residues" evidence="1">
    <location>
        <begin position="123"/>
        <end position="152"/>
    </location>
</feature>
<feature type="compositionally biased region" description="Acidic residues" evidence="1">
    <location>
        <begin position="236"/>
        <end position="245"/>
    </location>
</feature>
<evidence type="ECO:0000256" key="1">
    <source>
        <dbReference type="SAM" id="MobiDB-lite"/>
    </source>
</evidence>
<name>A0A9D2G4Z1_9FIRM</name>
<dbReference type="AlphaFoldDB" id="A0A9D2G4Z1"/>